<reference evidence="4" key="1">
    <citation type="journal article" date="2014" name="Genome Announc.">
        <title>Genome sequence and annotation of Acremonium chrysogenum, producer of the beta-lactam antibiotic cephalosporin C.</title>
        <authorList>
            <person name="Terfehr D."/>
            <person name="Dahlmann T.A."/>
            <person name="Specht T."/>
            <person name="Zadra I."/>
            <person name="Kuernsteiner H."/>
            <person name="Kueck U."/>
        </authorList>
    </citation>
    <scope>NUCLEOTIDE SEQUENCE [LARGE SCALE GENOMIC DNA]</scope>
    <source>
        <strain evidence="4">ATCC 11550 / CBS 779.69 / DSM 880 / IAM 14645 / JCM 23072 / IMI 49137</strain>
    </source>
</reference>
<dbReference type="STRING" id="857340.A0A086TAA0"/>
<dbReference type="OrthoDB" id="57939at2759"/>
<organism evidence="3 4">
    <name type="scientific">Hapsidospora chrysogenum (strain ATCC 11550 / CBS 779.69 / DSM 880 / IAM 14645 / JCM 23072 / IMI 49137)</name>
    <name type="common">Acremonium chrysogenum</name>
    <dbReference type="NCBI Taxonomy" id="857340"/>
    <lineage>
        <taxon>Eukaryota</taxon>
        <taxon>Fungi</taxon>
        <taxon>Dikarya</taxon>
        <taxon>Ascomycota</taxon>
        <taxon>Pezizomycotina</taxon>
        <taxon>Sordariomycetes</taxon>
        <taxon>Hypocreomycetidae</taxon>
        <taxon>Hypocreales</taxon>
        <taxon>Bionectriaceae</taxon>
        <taxon>Hapsidospora</taxon>
    </lineage>
</organism>
<protein>
    <submittedName>
        <fullName evidence="3">Uracil-regulated protein-like protein</fullName>
    </submittedName>
</protein>
<feature type="compositionally biased region" description="Polar residues" evidence="1">
    <location>
        <begin position="86"/>
        <end position="97"/>
    </location>
</feature>
<dbReference type="InterPro" id="IPR022163">
    <property type="entry name" value="GTP_CH_N"/>
</dbReference>
<dbReference type="Pfam" id="PF12471">
    <property type="entry name" value="GTP_CH_N"/>
    <property type="match status" value="1"/>
</dbReference>
<comment type="caution">
    <text evidence="3">The sequence shown here is derived from an EMBL/GenBank/DDBJ whole genome shotgun (WGS) entry which is preliminary data.</text>
</comment>
<dbReference type="PANTHER" id="PTHR47259">
    <property type="match status" value="1"/>
</dbReference>
<dbReference type="PANTHER" id="PTHR47259:SF2">
    <property type="entry name" value="URACIL-REGULATED PROTEIN 1"/>
    <property type="match status" value="1"/>
</dbReference>
<keyword evidence="4" id="KW-1185">Reference proteome</keyword>
<evidence type="ECO:0000256" key="1">
    <source>
        <dbReference type="SAM" id="MobiDB-lite"/>
    </source>
</evidence>
<accession>A0A086TAA0</accession>
<feature type="region of interest" description="Disordered" evidence="1">
    <location>
        <begin position="36"/>
        <end position="97"/>
    </location>
</feature>
<dbReference type="AlphaFoldDB" id="A0A086TAA0"/>
<feature type="domain" description="GTP cyclohydrolase N-terminal" evidence="2">
    <location>
        <begin position="102"/>
        <end position="148"/>
    </location>
</feature>
<name>A0A086TAA0_HAPC1</name>
<dbReference type="HOGENOM" id="CLU_1668869_0_0_1"/>
<dbReference type="Proteomes" id="UP000029964">
    <property type="component" value="Unassembled WGS sequence"/>
</dbReference>
<evidence type="ECO:0000313" key="4">
    <source>
        <dbReference type="Proteomes" id="UP000029964"/>
    </source>
</evidence>
<evidence type="ECO:0000259" key="2">
    <source>
        <dbReference type="Pfam" id="PF12471"/>
    </source>
</evidence>
<evidence type="ECO:0000313" key="3">
    <source>
        <dbReference type="EMBL" id="KFH46282.1"/>
    </source>
</evidence>
<proteinExistence type="predicted"/>
<sequence length="158" mass="17481">MDSTTQFSDSEFMDTLREIHQTQSQLLAAVETLSERVGTPALPTPDASSLDKSSQPKRKDEPEKAPPTSSDSVIRSDLREEGGTLQAPSTSSSNQRAALTSRIVLTTYPKQIGINPLPMDWGNFDPLKRGPVVVSRTPSTIRRRNVVFTRCYMQTQKS</sequence>
<gene>
    <name evidence="3" type="ORF">ACRE_028710</name>
</gene>
<dbReference type="EMBL" id="JPKY01000021">
    <property type="protein sequence ID" value="KFH46282.1"/>
    <property type="molecule type" value="Genomic_DNA"/>
</dbReference>